<evidence type="ECO:0000313" key="1">
    <source>
        <dbReference type="EMBL" id="MBX73975.1"/>
    </source>
</evidence>
<accession>A0A2P2R452</accession>
<proteinExistence type="predicted"/>
<dbReference type="EMBL" id="GGEC01093491">
    <property type="protein sequence ID" value="MBX73975.1"/>
    <property type="molecule type" value="Transcribed_RNA"/>
</dbReference>
<protein>
    <submittedName>
        <fullName evidence="1">Uncharacterized protein</fullName>
    </submittedName>
</protein>
<name>A0A2P2R452_RHIMU</name>
<dbReference type="AlphaFoldDB" id="A0A2P2R452"/>
<sequence>MKNLDLFILVSMFYFHLFQQLKLLSMNYYAVFCLW</sequence>
<organism evidence="1">
    <name type="scientific">Rhizophora mucronata</name>
    <name type="common">Asiatic mangrove</name>
    <dbReference type="NCBI Taxonomy" id="61149"/>
    <lineage>
        <taxon>Eukaryota</taxon>
        <taxon>Viridiplantae</taxon>
        <taxon>Streptophyta</taxon>
        <taxon>Embryophyta</taxon>
        <taxon>Tracheophyta</taxon>
        <taxon>Spermatophyta</taxon>
        <taxon>Magnoliopsida</taxon>
        <taxon>eudicotyledons</taxon>
        <taxon>Gunneridae</taxon>
        <taxon>Pentapetalae</taxon>
        <taxon>rosids</taxon>
        <taxon>fabids</taxon>
        <taxon>Malpighiales</taxon>
        <taxon>Rhizophoraceae</taxon>
        <taxon>Rhizophora</taxon>
    </lineage>
</organism>
<reference evidence="1" key="1">
    <citation type="submission" date="2018-02" db="EMBL/GenBank/DDBJ databases">
        <title>Rhizophora mucronata_Transcriptome.</title>
        <authorList>
            <person name="Meera S.P."/>
            <person name="Sreeshan A."/>
            <person name="Augustine A."/>
        </authorList>
    </citation>
    <scope>NUCLEOTIDE SEQUENCE</scope>
    <source>
        <tissue evidence="1">Leaf</tissue>
    </source>
</reference>